<keyword evidence="2" id="KW-0812">Transmembrane</keyword>
<dbReference type="Proteomes" id="UP001301958">
    <property type="component" value="Unassembled WGS sequence"/>
</dbReference>
<dbReference type="EMBL" id="MU865605">
    <property type="protein sequence ID" value="KAK4220976.1"/>
    <property type="molecule type" value="Genomic_DNA"/>
</dbReference>
<feature type="region of interest" description="Disordered" evidence="1">
    <location>
        <begin position="434"/>
        <end position="454"/>
    </location>
</feature>
<proteinExistence type="predicted"/>
<reference evidence="3" key="2">
    <citation type="submission" date="2023-05" db="EMBL/GenBank/DDBJ databases">
        <authorList>
            <consortium name="Lawrence Berkeley National Laboratory"/>
            <person name="Steindorff A."/>
            <person name="Hensen N."/>
            <person name="Bonometti L."/>
            <person name="Westerberg I."/>
            <person name="Brannstrom I.O."/>
            <person name="Guillou S."/>
            <person name="Cros-Aarteil S."/>
            <person name="Calhoun S."/>
            <person name="Haridas S."/>
            <person name="Kuo A."/>
            <person name="Mondo S."/>
            <person name="Pangilinan J."/>
            <person name="Riley R."/>
            <person name="Labutti K."/>
            <person name="Andreopoulos B."/>
            <person name="Lipzen A."/>
            <person name="Chen C."/>
            <person name="Yanf M."/>
            <person name="Daum C."/>
            <person name="Ng V."/>
            <person name="Clum A."/>
            <person name="Ohm R."/>
            <person name="Martin F."/>
            <person name="Silar P."/>
            <person name="Natvig D."/>
            <person name="Lalanne C."/>
            <person name="Gautier V."/>
            <person name="Ament-Velasquez S.L."/>
            <person name="Kruys A."/>
            <person name="Hutchinson M.I."/>
            <person name="Powell A.J."/>
            <person name="Barry K."/>
            <person name="Miller A.N."/>
            <person name="Grigoriev I.V."/>
            <person name="Debuchy R."/>
            <person name="Gladieux P."/>
            <person name="Thoren M.H."/>
            <person name="Johannesson H."/>
        </authorList>
    </citation>
    <scope>NUCLEOTIDE SEQUENCE</scope>
    <source>
        <strain evidence="3">CBS 990.96</strain>
    </source>
</reference>
<organism evidence="3 4">
    <name type="scientific">Podospora fimiseda</name>
    <dbReference type="NCBI Taxonomy" id="252190"/>
    <lineage>
        <taxon>Eukaryota</taxon>
        <taxon>Fungi</taxon>
        <taxon>Dikarya</taxon>
        <taxon>Ascomycota</taxon>
        <taxon>Pezizomycotina</taxon>
        <taxon>Sordariomycetes</taxon>
        <taxon>Sordariomycetidae</taxon>
        <taxon>Sordariales</taxon>
        <taxon>Podosporaceae</taxon>
        <taxon>Podospora</taxon>
    </lineage>
</organism>
<gene>
    <name evidence="3" type="ORF">QBC38DRAFT_493010</name>
</gene>
<dbReference type="AlphaFoldDB" id="A0AAN6YLK7"/>
<feature type="region of interest" description="Disordered" evidence="1">
    <location>
        <begin position="478"/>
        <end position="539"/>
    </location>
</feature>
<keyword evidence="2" id="KW-1133">Transmembrane helix</keyword>
<feature type="compositionally biased region" description="Polar residues" evidence="1">
    <location>
        <begin position="496"/>
        <end position="506"/>
    </location>
</feature>
<evidence type="ECO:0000256" key="1">
    <source>
        <dbReference type="SAM" id="MobiDB-lite"/>
    </source>
</evidence>
<feature type="transmembrane region" description="Helical" evidence="2">
    <location>
        <begin position="310"/>
        <end position="335"/>
    </location>
</feature>
<keyword evidence="4" id="KW-1185">Reference proteome</keyword>
<sequence>MPHFVCALRSGSQSLWARIPNLFQPFQAMTPILSILNTTVLWKRNQDLNPPTGQVFAEQWHNPVDISTVLLIIAIDVIQKAFAQGAGKFYVPVCFSFGCVAYQFQALVNILGDGRLLPPPDYPCKVFNLDSGYMRESKNFVIGRLLRDLEAQVTRKTQDELGPNNFSLRITVFRARWTHRGKTEFRWTYLHLVGLAVTAIQFIIAAVPYLYHRDWSVLFITAVGTVLVQGAGILPQWRAEKLPTRQNSKSIWALTAGNGSRDIFVIIGDGKCIDLESLATSQTPRNTRPWEKFQSALLSKRKSGWPFRSFPWGFIITQISSSILVVLWLMLLIIISAPKSFPASWCLLAVGGLGMFQNAWLAAKELSPEERNIPLERVDQLVASKVMDGLMDFHSTYHRGNPLLREYFPGDLRPAERKWWSGDYTEYEDSRLANKARGEPRRRHPEKYQFEYPGDGIGKRYVNHEFDQQREKLSMLTQVSPRSDEMSEITEDMTPDLSQRLSNRRSQGLEGVLEETDRSGDERDLEEYRDEGRRRNSPLFVDALPERRFTSPSDYQSITGSTITMATWAI</sequence>
<reference evidence="3" key="1">
    <citation type="journal article" date="2023" name="Mol. Phylogenet. Evol.">
        <title>Genome-scale phylogeny and comparative genomics of the fungal order Sordariales.</title>
        <authorList>
            <person name="Hensen N."/>
            <person name="Bonometti L."/>
            <person name="Westerberg I."/>
            <person name="Brannstrom I.O."/>
            <person name="Guillou S."/>
            <person name="Cros-Aarteil S."/>
            <person name="Calhoun S."/>
            <person name="Haridas S."/>
            <person name="Kuo A."/>
            <person name="Mondo S."/>
            <person name="Pangilinan J."/>
            <person name="Riley R."/>
            <person name="LaButti K."/>
            <person name="Andreopoulos B."/>
            <person name="Lipzen A."/>
            <person name="Chen C."/>
            <person name="Yan M."/>
            <person name="Daum C."/>
            <person name="Ng V."/>
            <person name="Clum A."/>
            <person name="Steindorff A."/>
            <person name="Ohm R.A."/>
            <person name="Martin F."/>
            <person name="Silar P."/>
            <person name="Natvig D.O."/>
            <person name="Lalanne C."/>
            <person name="Gautier V."/>
            <person name="Ament-Velasquez S.L."/>
            <person name="Kruys A."/>
            <person name="Hutchinson M.I."/>
            <person name="Powell A.J."/>
            <person name="Barry K."/>
            <person name="Miller A.N."/>
            <person name="Grigoriev I.V."/>
            <person name="Debuchy R."/>
            <person name="Gladieux P."/>
            <person name="Hiltunen Thoren M."/>
            <person name="Johannesson H."/>
        </authorList>
    </citation>
    <scope>NUCLEOTIDE SEQUENCE</scope>
    <source>
        <strain evidence="3">CBS 990.96</strain>
    </source>
</reference>
<keyword evidence="2" id="KW-0472">Membrane</keyword>
<accession>A0AAN6YLK7</accession>
<evidence type="ECO:0000313" key="3">
    <source>
        <dbReference type="EMBL" id="KAK4220976.1"/>
    </source>
</evidence>
<evidence type="ECO:0000313" key="4">
    <source>
        <dbReference type="Proteomes" id="UP001301958"/>
    </source>
</evidence>
<comment type="caution">
    <text evidence="3">The sequence shown here is derived from an EMBL/GenBank/DDBJ whole genome shotgun (WGS) entry which is preliminary data.</text>
</comment>
<feature type="transmembrane region" description="Helical" evidence="2">
    <location>
        <begin position="189"/>
        <end position="211"/>
    </location>
</feature>
<evidence type="ECO:0000256" key="2">
    <source>
        <dbReference type="SAM" id="Phobius"/>
    </source>
</evidence>
<name>A0AAN6YLK7_9PEZI</name>
<protein>
    <submittedName>
        <fullName evidence="3">Uncharacterized protein</fullName>
    </submittedName>
</protein>
<feature type="transmembrane region" description="Helical" evidence="2">
    <location>
        <begin position="217"/>
        <end position="237"/>
    </location>
</feature>